<evidence type="ECO:0000256" key="4">
    <source>
        <dbReference type="ARBA" id="ARBA00022692"/>
    </source>
</evidence>
<accession>A0ABX1C760</accession>
<evidence type="ECO:0000256" key="6">
    <source>
        <dbReference type="ARBA" id="ARBA00023136"/>
    </source>
</evidence>
<gene>
    <name evidence="10" type="ORF">HCK00_20190</name>
</gene>
<name>A0ABX1C760_9ACTN</name>
<dbReference type="InterPro" id="IPR000515">
    <property type="entry name" value="MetI-like"/>
</dbReference>
<keyword evidence="2 7" id="KW-0813">Transport</keyword>
<dbReference type="Proteomes" id="UP000695264">
    <property type="component" value="Unassembled WGS sequence"/>
</dbReference>
<comment type="caution">
    <text evidence="10">The sequence shown here is derived from an EMBL/GenBank/DDBJ whole genome shotgun (WGS) entry which is preliminary data.</text>
</comment>
<feature type="domain" description="ABC transmembrane type-1" evidence="9">
    <location>
        <begin position="95"/>
        <end position="308"/>
    </location>
</feature>
<feature type="transmembrane region" description="Helical" evidence="7">
    <location>
        <begin position="133"/>
        <end position="156"/>
    </location>
</feature>
<evidence type="ECO:0000256" key="7">
    <source>
        <dbReference type="RuleBase" id="RU363032"/>
    </source>
</evidence>
<dbReference type="CDD" id="cd06261">
    <property type="entry name" value="TM_PBP2"/>
    <property type="match status" value="1"/>
</dbReference>
<dbReference type="PANTHER" id="PTHR30193:SF41">
    <property type="entry name" value="DIACETYLCHITOBIOSE UPTAKE SYSTEM PERMEASE PROTEIN NGCF"/>
    <property type="match status" value="1"/>
</dbReference>
<organism evidence="10 11">
    <name type="scientific">Streptomyces zingiberis</name>
    <dbReference type="NCBI Taxonomy" id="2053010"/>
    <lineage>
        <taxon>Bacteria</taxon>
        <taxon>Bacillati</taxon>
        <taxon>Actinomycetota</taxon>
        <taxon>Actinomycetes</taxon>
        <taxon>Kitasatosporales</taxon>
        <taxon>Streptomycetaceae</taxon>
        <taxon>Streptomyces</taxon>
    </lineage>
</organism>
<evidence type="ECO:0000256" key="3">
    <source>
        <dbReference type="ARBA" id="ARBA00022475"/>
    </source>
</evidence>
<keyword evidence="11" id="KW-1185">Reference proteome</keyword>
<keyword evidence="3" id="KW-1003">Cell membrane</keyword>
<evidence type="ECO:0000256" key="2">
    <source>
        <dbReference type="ARBA" id="ARBA00022448"/>
    </source>
</evidence>
<dbReference type="EMBL" id="JAATEN010000017">
    <property type="protein sequence ID" value="NJQ02794.1"/>
    <property type="molecule type" value="Genomic_DNA"/>
</dbReference>
<dbReference type="RefSeq" id="WP_168103418.1">
    <property type="nucleotide sequence ID" value="NZ_JAATEN010000017.1"/>
</dbReference>
<evidence type="ECO:0000256" key="5">
    <source>
        <dbReference type="ARBA" id="ARBA00022989"/>
    </source>
</evidence>
<dbReference type="InterPro" id="IPR051393">
    <property type="entry name" value="ABC_transporter_permease"/>
</dbReference>
<dbReference type="InterPro" id="IPR035906">
    <property type="entry name" value="MetI-like_sf"/>
</dbReference>
<keyword evidence="6 7" id="KW-0472">Membrane</keyword>
<dbReference type="Gene3D" id="1.10.3720.10">
    <property type="entry name" value="MetI-like"/>
    <property type="match status" value="1"/>
</dbReference>
<dbReference type="PROSITE" id="PS50928">
    <property type="entry name" value="ABC_TM1"/>
    <property type="match status" value="1"/>
</dbReference>
<evidence type="ECO:0000256" key="1">
    <source>
        <dbReference type="ARBA" id="ARBA00004651"/>
    </source>
</evidence>
<evidence type="ECO:0000256" key="8">
    <source>
        <dbReference type="SAM" id="MobiDB-lite"/>
    </source>
</evidence>
<keyword evidence="5 7" id="KW-1133">Transmembrane helix</keyword>
<feature type="region of interest" description="Disordered" evidence="8">
    <location>
        <begin position="1"/>
        <end position="23"/>
    </location>
</feature>
<feature type="transmembrane region" description="Helical" evidence="7">
    <location>
        <begin position="185"/>
        <end position="205"/>
    </location>
</feature>
<keyword evidence="4 7" id="KW-0812">Transmembrane</keyword>
<evidence type="ECO:0000259" key="9">
    <source>
        <dbReference type="PROSITE" id="PS50928"/>
    </source>
</evidence>
<evidence type="ECO:0000313" key="11">
    <source>
        <dbReference type="Proteomes" id="UP000695264"/>
    </source>
</evidence>
<dbReference type="SUPFAM" id="SSF161098">
    <property type="entry name" value="MetI-like"/>
    <property type="match status" value="1"/>
</dbReference>
<feature type="transmembrane region" description="Helical" evidence="7">
    <location>
        <begin position="290"/>
        <end position="312"/>
    </location>
</feature>
<proteinExistence type="inferred from homology"/>
<dbReference type="PANTHER" id="PTHR30193">
    <property type="entry name" value="ABC TRANSPORTER PERMEASE PROTEIN"/>
    <property type="match status" value="1"/>
</dbReference>
<dbReference type="Pfam" id="PF00528">
    <property type="entry name" value="BPD_transp_1"/>
    <property type="match status" value="1"/>
</dbReference>
<reference evidence="10 11" key="1">
    <citation type="submission" date="2020-03" db="EMBL/GenBank/DDBJ databases">
        <title>WGS of actinomycetes isolated from Thailand.</title>
        <authorList>
            <person name="Thawai C."/>
        </authorList>
    </citation>
    <scope>NUCLEOTIDE SEQUENCE [LARGE SCALE GENOMIC DNA]</scope>
    <source>
        <strain evidence="10 11">PLAI 1-29</strain>
    </source>
</reference>
<feature type="transmembrane region" description="Helical" evidence="7">
    <location>
        <begin position="32"/>
        <end position="55"/>
    </location>
</feature>
<feature type="compositionally biased region" description="Low complexity" evidence="8">
    <location>
        <begin position="1"/>
        <end position="19"/>
    </location>
</feature>
<feature type="transmembrane region" description="Helical" evidence="7">
    <location>
        <begin position="235"/>
        <end position="254"/>
    </location>
</feature>
<sequence>MPNPVAAEPATPPATEGVPSPRRRRRRALAPYLFSAPAMLLYLLFTVIPIGYALVTSFFAQRRVGGGPLGTRSTVFVWFDNYAGVLDDPRLIGGLGRLALYGIIAVPFTLGLALLFALLLDTPGVKLRRFGRTAIFLPYAVPGVVAALMWGFMYLAGTSPFSHVTRSLGWGDIPFLEPGGIYPSLANISIWGGTGFNMLIIYTALRGIPPQLIEAARLDGAGEVQIALRIKVPMVGPALILTSIFGLLGALQLYGEPLMLKPLTNTISTTWAPLMAIYQDAFVLDNLHDAAAASIVLAVGTALVSTAVLATVRIAMKRRLR</sequence>
<protein>
    <submittedName>
        <fullName evidence="10">Sugar ABC transporter permease</fullName>
    </submittedName>
</protein>
<comment type="subcellular location">
    <subcellularLocation>
        <location evidence="1 7">Cell membrane</location>
        <topology evidence="1 7">Multi-pass membrane protein</topology>
    </subcellularLocation>
</comment>
<evidence type="ECO:0000313" key="10">
    <source>
        <dbReference type="EMBL" id="NJQ02794.1"/>
    </source>
</evidence>
<comment type="similarity">
    <text evidence="7">Belongs to the binding-protein-dependent transport system permease family.</text>
</comment>
<feature type="transmembrane region" description="Helical" evidence="7">
    <location>
        <begin position="98"/>
        <end position="121"/>
    </location>
</feature>